<proteinExistence type="predicted"/>
<accession>A0AAV5X332</accession>
<name>A0AAV5X332_9BILA</name>
<keyword evidence="2" id="KW-1185">Reference proteome</keyword>
<evidence type="ECO:0000313" key="1">
    <source>
        <dbReference type="EMBL" id="GMT36627.1"/>
    </source>
</evidence>
<evidence type="ECO:0000313" key="2">
    <source>
        <dbReference type="Proteomes" id="UP001432322"/>
    </source>
</evidence>
<sequence length="71" mass="8201">PKSYYGADEQCIEISLRNFDNMREFINVFSTTTLTELLDAIEGRIAVGLLKWKFSLDCDENNINEVIRQKA</sequence>
<dbReference type="EMBL" id="BTSY01000007">
    <property type="protein sequence ID" value="GMT36627.1"/>
    <property type="molecule type" value="Genomic_DNA"/>
</dbReference>
<feature type="non-terminal residue" evidence="1">
    <location>
        <position position="1"/>
    </location>
</feature>
<feature type="non-terminal residue" evidence="1">
    <location>
        <position position="71"/>
    </location>
</feature>
<dbReference type="AlphaFoldDB" id="A0AAV5X332"/>
<dbReference type="Proteomes" id="UP001432322">
    <property type="component" value="Unassembled WGS sequence"/>
</dbReference>
<protein>
    <recommendedName>
        <fullName evidence="3">Cytochrome P450</fullName>
    </recommendedName>
</protein>
<organism evidence="1 2">
    <name type="scientific">Pristionchus fissidentatus</name>
    <dbReference type="NCBI Taxonomy" id="1538716"/>
    <lineage>
        <taxon>Eukaryota</taxon>
        <taxon>Metazoa</taxon>
        <taxon>Ecdysozoa</taxon>
        <taxon>Nematoda</taxon>
        <taxon>Chromadorea</taxon>
        <taxon>Rhabditida</taxon>
        <taxon>Rhabditina</taxon>
        <taxon>Diplogasteromorpha</taxon>
        <taxon>Diplogasteroidea</taxon>
        <taxon>Neodiplogasteridae</taxon>
        <taxon>Pristionchus</taxon>
    </lineage>
</organism>
<evidence type="ECO:0008006" key="3">
    <source>
        <dbReference type="Google" id="ProtNLM"/>
    </source>
</evidence>
<gene>
    <name evidence="1" type="ORF">PFISCL1PPCAC_27924</name>
</gene>
<comment type="caution">
    <text evidence="1">The sequence shown here is derived from an EMBL/GenBank/DDBJ whole genome shotgun (WGS) entry which is preliminary data.</text>
</comment>
<reference evidence="1" key="1">
    <citation type="submission" date="2023-10" db="EMBL/GenBank/DDBJ databases">
        <title>Genome assembly of Pristionchus species.</title>
        <authorList>
            <person name="Yoshida K."/>
            <person name="Sommer R.J."/>
        </authorList>
    </citation>
    <scope>NUCLEOTIDE SEQUENCE</scope>
    <source>
        <strain evidence="1">RS5133</strain>
    </source>
</reference>